<feature type="compositionally biased region" description="Basic and acidic residues" evidence="1">
    <location>
        <begin position="36"/>
        <end position="63"/>
    </location>
</feature>
<dbReference type="GO" id="GO:0005509">
    <property type="term" value="F:calcium ion binding"/>
    <property type="evidence" value="ECO:0007669"/>
    <property type="project" value="InterPro"/>
</dbReference>
<sequence length="510" mass="57016">MTDNDFLDYDVEKLDDEEIKTKKEKTNVAVEYAERKSLEHIPDRSYQEKYNAKKNRKEIDDPNKRKKHKEKTFGNKKTTKDPYTGETIHSSSKAAQKKYKSKAGRHSAQTDHTVPCEQVWNRNKNNPFLHKEDLKEIANVRANYKQINQKTNQEKGGKTNYEYVKEKLKKGEITNDQARKMLVEGAKAEVAVGLKTAELTSKRANEMGIASGKEAAKDAIIYSSLEHGKNVFLGEEDIGDATLGIAVDTAETFARAYAESIVYSSAEGSSREVADFIQKIGERSSNRFINEISQKASDSILENCTAENFGKTAVVVNKIWGCLDRNLNGEIDDEELVNSLAEAGIEMAAGEIGEMASQYVVNELGQKVGQYIGGTAGSTLGPVGTAVGTLVGKAVGWVVTTVVCACLKAARNKALGEEYKRKAREFKAIAERNRLYRIELENSLNQINETHRQQFHYIFEEMHDGIVNNNSEQVTESLKALCDNFGVKVAFENETSFKKFMYDPKAKLIL</sequence>
<dbReference type="EMBL" id="FOIL01000052">
    <property type="protein sequence ID" value="SET84440.1"/>
    <property type="molecule type" value="Genomic_DNA"/>
</dbReference>
<keyword evidence="4" id="KW-1185">Reference proteome</keyword>
<dbReference type="PROSITE" id="PS50222">
    <property type="entry name" value="EF_HAND_2"/>
    <property type="match status" value="1"/>
</dbReference>
<gene>
    <name evidence="3" type="ORF">SAMN04487771_105210</name>
</gene>
<protein>
    <recommendedName>
        <fullName evidence="2">EF-hand domain-containing protein</fullName>
    </recommendedName>
</protein>
<reference evidence="3 4" key="1">
    <citation type="submission" date="2016-10" db="EMBL/GenBank/DDBJ databases">
        <authorList>
            <person name="de Groot N.N."/>
        </authorList>
    </citation>
    <scope>NUCLEOTIDE SEQUENCE [LARGE SCALE GENOMIC DNA]</scope>
    <source>
        <strain evidence="3 4">KH1P1</strain>
    </source>
</reference>
<dbReference type="RefSeq" id="WP_074650229.1">
    <property type="nucleotide sequence ID" value="NZ_FOIL01000052.1"/>
</dbReference>
<accession>A0A1I0HMS9</accession>
<feature type="domain" description="EF-hand" evidence="2">
    <location>
        <begin position="311"/>
        <end position="346"/>
    </location>
</feature>
<evidence type="ECO:0000313" key="4">
    <source>
        <dbReference type="Proteomes" id="UP000199820"/>
    </source>
</evidence>
<evidence type="ECO:0000313" key="3">
    <source>
        <dbReference type="EMBL" id="SET84440.1"/>
    </source>
</evidence>
<dbReference type="Proteomes" id="UP000199820">
    <property type="component" value="Unassembled WGS sequence"/>
</dbReference>
<feature type="region of interest" description="Disordered" evidence="1">
    <location>
        <begin position="36"/>
        <end position="112"/>
    </location>
</feature>
<dbReference type="AlphaFoldDB" id="A0A1I0HMS9"/>
<evidence type="ECO:0000256" key="1">
    <source>
        <dbReference type="SAM" id="MobiDB-lite"/>
    </source>
</evidence>
<dbReference type="InterPro" id="IPR002048">
    <property type="entry name" value="EF_hand_dom"/>
</dbReference>
<feature type="compositionally biased region" description="Basic residues" evidence="1">
    <location>
        <begin position="95"/>
        <end position="105"/>
    </location>
</feature>
<organism evidence="3 4">
    <name type="scientific">[Clostridium] aminophilum</name>
    <dbReference type="NCBI Taxonomy" id="1526"/>
    <lineage>
        <taxon>Bacteria</taxon>
        <taxon>Bacillati</taxon>
        <taxon>Bacillota</taxon>
        <taxon>Clostridia</taxon>
        <taxon>Lachnospirales</taxon>
        <taxon>Lachnospiraceae</taxon>
    </lineage>
</organism>
<evidence type="ECO:0000259" key="2">
    <source>
        <dbReference type="PROSITE" id="PS50222"/>
    </source>
</evidence>
<proteinExistence type="predicted"/>
<name>A0A1I0HMS9_9FIRM</name>